<dbReference type="EnsemblMetazoa" id="SMAR007841-RA">
    <property type="protein sequence ID" value="SMAR007841-PA"/>
    <property type="gene ID" value="SMAR007841"/>
</dbReference>
<dbReference type="EMBL" id="JH431806">
    <property type="status" value="NOT_ANNOTATED_CDS"/>
    <property type="molecule type" value="Genomic_DNA"/>
</dbReference>
<dbReference type="InterPro" id="IPR011333">
    <property type="entry name" value="SKP1/BTB/POZ_sf"/>
</dbReference>
<dbReference type="PROSITE" id="PS50297">
    <property type="entry name" value="ANK_REP_REGION"/>
    <property type="match status" value="6"/>
</dbReference>
<proteinExistence type="predicted"/>
<dbReference type="STRING" id="126957.T1J2P3"/>
<keyword evidence="1" id="KW-0479">Metal-binding</keyword>
<accession>T1J2P3</accession>
<keyword evidence="3 7" id="KW-0863">Zinc-finger</keyword>
<evidence type="ECO:0000256" key="5">
    <source>
        <dbReference type="ARBA" id="ARBA00023043"/>
    </source>
</evidence>
<keyword evidence="4" id="KW-0862">Zinc</keyword>
<dbReference type="InterPro" id="IPR013083">
    <property type="entry name" value="Znf_RING/FYVE/PHD"/>
</dbReference>
<keyword evidence="12" id="KW-1185">Reference proteome</keyword>
<dbReference type="AlphaFoldDB" id="T1J2P3"/>
<dbReference type="HOGENOM" id="CLU_010618_0_0_1"/>
<dbReference type="InterPro" id="IPR049765">
    <property type="entry name" value="ANFY1_BTB_POZ"/>
</dbReference>
<feature type="coiled-coil region" evidence="8">
    <location>
        <begin position="5"/>
        <end position="32"/>
    </location>
</feature>
<dbReference type="Gene3D" id="3.30.40.10">
    <property type="entry name" value="Zinc/RING finger domain, C3HC4 (zinc finger)"/>
    <property type="match status" value="1"/>
</dbReference>
<evidence type="ECO:0000313" key="12">
    <source>
        <dbReference type="Proteomes" id="UP000014500"/>
    </source>
</evidence>
<dbReference type="SMART" id="SM00248">
    <property type="entry name" value="ANK"/>
    <property type="match status" value="21"/>
</dbReference>
<evidence type="ECO:0000256" key="7">
    <source>
        <dbReference type="PROSITE-ProRule" id="PRU00091"/>
    </source>
</evidence>
<dbReference type="PROSITE" id="PS50088">
    <property type="entry name" value="ANK_REPEAT"/>
    <property type="match status" value="9"/>
</dbReference>
<dbReference type="Pfam" id="PF12796">
    <property type="entry name" value="Ank_2"/>
    <property type="match status" value="5"/>
</dbReference>
<dbReference type="SMART" id="SM00225">
    <property type="entry name" value="BTB"/>
    <property type="match status" value="1"/>
</dbReference>
<dbReference type="SUPFAM" id="SSF57903">
    <property type="entry name" value="FYVE/PHD zinc finger"/>
    <property type="match status" value="1"/>
</dbReference>
<dbReference type="InterPro" id="IPR017455">
    <property type="entry name" value="Znf_FYVE-rel"/>
</dbReference>
<feature type="domain" description="BTB" evidence="9">
    <location>
        <begin position="66"/>
        <end position="128"/>
    </location>
</feature>
<reference evidence="12" key="1">
    <citation type="submission" date="2011-05" db="EMBL/GenBank/DDBJ databases">
        <authorList>
            <person name="Richards S.R."/>
            <person name="Qu J."/>
            <person name="Jiang H."/>
            <person name="Jhangiani S.N."/>
            <person name="Agravi P."/>
            <person name="Goodspeed R."/>
            <person name="Gross S."/>
            <person name="Mandapat C."/>
            <person name="Jackson L."/>
            <person name="Mathew T."/>
            <person name="Pu L."/>
            <person name="Thornton R."/>
            <person name="Saada N."/>
            <person name="Wilczek-Boney K.B."/>
            <person name="Lee S."/>
            <person name="Kovar C."/>
            <person name="Wu Y."/>
            <person name="Scherer S.E."/>
            <person name="Worley K.C."/>
            <person name="Muzny D.M."/>
            <person name="Gibbs R."/>
        </authorList>
    </citation>
    <scope>NUCLEOTIDE SEQUENCE</scope>
    <source>
        <strain evidence="12">Brora</strain>
    </source>
</reference>
<dbReference type="InterPro" id="IPR049763">
    <property type="entry name" value="ANKFY1_BACK"/>
</dbReference>
<feature type="repeat" description="ANK" evidence="6">
    <location>
        <begin position="846"/>
        <end position="878"/>
    </location>
</feature>
<feature type="repeat" description="ANK" evidence="6">
    <location>
        <begin position="290"/>
        <end position="326"/>
    </location>
</feature>
<evidence type="ECO:0000259" key="10">
    <source>
        <dbReference type="PROSITE" id="PS50178"/>
    </source>
</evidence>
<evidence type="ECO:0000256" key="2">
    <source>
        <dbReference type="ARBA" id="ARBA00022737"/>
    </source>
</evidence>
<dbReference type="Proteomes" id="UP000014500">
    <property type="component" value="Unassembled WGS sequence"/>
</dbReference>
<dbReference type="Pfam" id="PF13637">
    <property type="entry name" value="Ank_4"/>
    <property type="match status" value="1"/>
</dbReference>
<dbReference type="Gene3D" id="3.30.710.10">
    <property type="entry name" value="Potassium Channel Kv1.1, Chain A"/>
    <property type="match status" value="1"/>
</dbReference>
<evidence type="ECO:0000313" key="11">
    <source>
        <dbReference type="EnsemblMetazoa" id="SMAR007841-PA"/>
    </source>
</evidence>
<feature type="repeat" description="ANK" evidence="6">
    <location>
        <begin position="562"/>
        <end position="594"/>
    </location>
</feature>
<dbReference type="OMA" id="WGLEQVV"/>
<feature type="repeat" description="ANK" evidence="6">
    <location>
        <begin position="710"/>
        <end position="742"/>
    </location>
</feature>
<evidence type="ECO:0008006" key="13">
    <source>
        <dbReference type="Google" id="ProtNLM"/>
    </source>
</evidence>
<feature type="repeat" description="ANK" evidence="6">
    <location>
        <begin position="529"/>
        <end position="561"/>
    </location>
</feature>
<dbReference type="PANTHER" id="PTHR24198">
    <property type="entry name" value="ANKYRIN REPEAT AND PROTEIN KINASE DOMAIN-CONTAINING PROTEIN"/>
    <property type="match status" value="1"/>
</dbReference>
<dbReference type="PANTHER" id="PTHR24198:SF191">
    <property type="entry name" value="RABANKYRIN-5-LIKE"/>
    <property type="match status" value="1"/>
</dbReference>
<dbReference type="InterPro" id="IPR002110">
    <property type="entry name" value="Ankyrin_rpt"/>
</dbReference>
<keyword evidence="5 6" id="KW-0040">ANK repeat</keyword>
<feature type="repeat" description="ANK" evidence="6">
    <location>
        <begin position="483"/>
        <end position="515"/>
    </location>
</feature>
<dbReference type="eggNOG" id="KOG4591">
    <property type="taxonomic scope" value="Eukaryota"/>
</dbReference>
<dbReference type="SUPFAM" id="SSF54695">
    <property type="entry name" value="POZ domain"/>
    <property type="match status" value="1"/>
</dbReference>
<feature type="domain" description="FYVE-type" evidence="10">
    <location>
        <begin position="1056"/>
        <end position="1098"/>
    </location>
</feature>
<protein>
    <recommendedName>
        <fullName evidence="13">BTB domain-containing protein</fullName>
    </recommendedName>
</protein>
<keyword evidence="2" id="KW-0677">Repeat</keyword>
<evidence type="ECO:0000256" key="6">
    <source>
        <dbReference type="PROSITE-ProRule" id="PRU00023"/>
    </source>
</evidence>
<dbReference type="SUPFAM" id="SSF48403">
    <property type="entry name" value="Ankyrin repeat"/>
    <property type="match status" value="3"/>
</dbReference>
<dbReference type="PhylomeDB" id="T1J2P3"/>
<name>T1J2P3_STRMM</name>
<dbReference type="eggNOG" id="KOG0504">
    <property type="taxonomic scope" value="Eukaryota"/>
</dbReference>
<dbReference type="Pfam" id="PF01363">
    <property type="entry name" value="FYVE"/>
    <property type="match status" value="1"/>
</dbReference>
<reference evidence="11" key="2">
    <citation type="submission" date="2015-02" db="UniProtKB">
        <authorList>
            <consortium name="EnsemblMetazoa"/>
        </authorList>
    </citation>
    <scope>IDENTIFICATION</scope>
</reference>
<feature type="repeat" description="ANK" evidence="6">
    <location>
        <begin position="743"/>
        <end position="776"/>
    </location>
</feature>
<evidence type="ECO:0000256" key="3">
    <source>
        <dbReference type="ARBA" id="ARBA00022771"/>
    </source>
</evidence>
<feature type="repeat" description="ANK" evidence="6">
    <location>
        <begin position="433"/>
        <end position="465"/>
    </location>
</feature>
<dbReference type="InterPro" id="IPR000306">
    <property type="entry name" value="Znf_FYVE"/>
</dbReference>
<dbReference type="PROSITE" id="PS50097">
    <property type="entry name" value="BTB"/>
    <property type="match status" value="1"/>
</dbReference>
<dbReference type="Gene3D" id="1.25.40.20">
    <property type="entry name" value="Ankyrin repeat-containing domain"/>
    <property type="match status" value="6"/>
</dbReference>
<dbReference type="Pfam" id="PF00651">
    <property type="entry name" value="BTB"/>
    <property type="match status" value="1"/>
</dbReference>
<sequence>MTAESAKLQKHLNLLREQYVKLQKKYYELEKNYSMLSVSKGSYSDNSFVSRLLNFVADLFDKDLYSDMTVQLDGCQVRAHRFVLAARSDMWGVSRLADVDNLDFTDIPYKVGSVMLKWVYTDEVEFKEGDAFILELMTAANRYKLTALIERCEQALVSSVNVSNCIKFYTTADEIGAEILKNHCSEMIANHWDDFHSEDFTHMPAPLLYKMFKTKTEFPLHFAIRMKREDVVFLYLVEFTSQLKGKLDEVDNKDDLPLDLALMSNQTCDELAAIFLINHNASVGELTPVSQESSLHLIASCSNDKTLTNVAKLILEHGADPNKQDSANCTVLHRCIAANNKRVFQLVLNYKLLDLEKRNSEDETVLWAALQAENFSTDADSFASQLVARGSDVNAVNNETSDSLLQWAAKLKNEKAAIFLVNNGANPNYTNKKGETPLHTACEFGLARLSEALLRAGANPNLQTFVPNSSHYTQDEEEIPLVYKQTPLHLAIIQKHENVIRVILEHKAYSQRTDDNKLIVPNFNVRNSHDQTALGFALLVGLHKVAQQLLAGGADINIVDAGGLSLLHHAILNQDMTGAVFLLDNGADPSLRTKDRETPLQLAIKRHLPRVVDLLCAKNVDMSVVDENNNCPLWVALETGQEEIASILVKYKCDPDFWSEGPDSCYQTLLHRAIDENNEAVACFLIRSNCDVDTPRRPGLDGRGGDEANDLQTPLHLASAWGLDTVVQTLLEQNANVNAKDSEGLTPIHVAITNQHPTIIALLLSHPSLDLSLRDRQGLSPFALAMITKNNKAAQAILDREPTAAEQFDNKGRNFLHLAIQKCDIESVLFIISINANIHSRVRDSSHLAPIHLAVHTGNEIILRNLILAGANVNELTPQKQTSLHLAAEGDHSTLCTILIENGVDYNKVDDNLNNALHVAVQKGNLASVRVLLTESQINAECVNLKGQNPFHVLCQYSRDNAAAIFELFLECMPEYPINKPDAEGSTGLLLAYIKGNGLLCRAIVKAGACLGVMNKYGKNIFNTEVATKQLLCRLLDFLSQEPPWGEGDVCTGNECFAKFGITTRKHHCRHCGRLLCSRCSDKEMPIIKYNLNKPVRV</sequence>
<dbReference type="GO" id="GO:0008270">
    <property type="term" value="F:zinc ion binding"/>
    <property type="evidence" value="ECO:0007669"/>
    <property type="project" value="UniProtKB-KW"/>
</dbReference>
<dbReference type="InterPro" id="IPR000210">
    <property type="entry name" value="BTB/POZ_dom"/>
</dbReference>
<evidence type="ECO:0000256" key="1">
    <source>
        <dbReference type="ARBA" id="ARBA00022723"/>
    </source>
</evidence>
<dbReference type="InterPro" id="IPR036770">
    <property type="entry name" value="Ankyrin_rpt-contain_sf"/>
</dbReference>
<dbReference type="CDD" id="cd18501">
    <property type="entry name" value="BACK_ANKFY1_Rank5"/>
    <property type="match status" value="1"/>
</dbReference>
<evidence type="ECO:0000256" key="8">
    <source>
        <dbReference type="SAM" id="Coils"/>
    </source>
</evidence>
<feature type="repeat" description="ANK" evidence="6">
    <location>
        <begin position="879"/>
        <end position="911"/>
    </location>
</feature>
<dbReference type="CDD" id="cd18303">
    <property type="entry name" value="BTB_POZ_Rank-5"/>
    <property type="match status" value="1"/>
</dbReference>
<keyword evidence="8" id="KW-0175">Coiled coil</keyword>
<dbReference type="InterPro" id="IPR011011">
    <property type="entry name" value="Znf_FYVE_PHD"/>
</dbReference>
<evidence type="ECO:0000256" key="4">
    <source>
        <dbReference type="ARBA" id="ARBA00022833"/>
    </source>
</evidence>
<dbReference type="SMART" id="SM00064">
    <property type="entry name" value="FYVE"/>
    <property type="match status" value="1"/>
</dbReference>
<dbReference type="PROSITE" id="PS50178">
    <property type="entry name" value="ZF_FYVE"/>
    <property type="match status" value="1"/>
</dbReference>
<organism evidence="11 12">
    <name type="scientific">Strigamia maritima</name>
    <name type="common">European centipede</name>
    <name type="synonym">Geophilus maritimus</name>
    <dbReference type="NCBI Taxonomy" id="126957"/>
    <lineage>
        <taxon>Eukaryota</taxon>
        <taxon>Metazoa</taxon>
        <taxon>Ecdysozoa</taxon>
        <taxon>Arthropoda</taxon>
        <taxon>Myriapoda</taxon>
        <taxon>Chilopoda</taxon>
        <taxon>Pleurostigmophora</taxon>
        <taxon>Geophilomorpha</taxon>
        <taxon>Linotaeniidae</taxon>
        <taxon>Strigamia</taxon>
    </lineage>
</organism>
<evidence type="ECO:0000259" key="9">
    <source>
        <dbReference type="PROSITE" id="PS50097"/>
    </source>
</evidence>